<dbReference type="NCBIfam" id="NF041239">
    <property type="entry name" value="Moor_selen_rel"/>
    <property type="match status" value="1"/>
</dbReference>
<name>A0A1S2LPM1_9BACI</name>
<protein>
    <recommendedName>
        <fullName evidence="3">Fe-S oxidoreductase</fullName>
    </recommendedName>
</protein>
<evidence type="ECO:0000313" key="2">
    <source>
        <dbReference type="Proteomes" id="UP000180098"/>
    </source>
</evidence>
<dbReference type="EMBL" id="MLQQ01000010">
    <property type="protein sequence ID" value="OIJ14073.1"/>
    <property type="molecule type" value="Genomic_DNA"/>
</dbReference>
<comment type="caution">
    <text evidence="1">The sequence shown here is derived from an EMBL/GenBank/DDBJ whole genome shotgun (WGS) entry which is preliminary data.</text>
</comment>
<sequence>MALNLRMDHKTKTWIKKKGNYLTIKTVRVAGCCVGRPIDLLTKVGKPNELKMFHQISLDDITVYVQKGVNFKNDQITLNLFGIGLFKIITAEATSRF</sequence>
<evidence type="ECO:0008006" key="3">
    <source>
        <dbReference type="Google" id="ProtNLM"/>
    </source>
</evidence>
<gene>
    <name evidence="1" type="ORF">BKP35_07680</name>
</gene>
<keyword evidence="2" id="KW-1185">Reference proteome</keyword>
<dbReference type="Proteomes" id="UP000180098">
    <property type="component" value="Unassembled WGS sequence"/>
</dbReference>
<evidence type="ECO:0000313" key="1">
    <source>
        <dbReference type="EMBL" id="OIJ14073.1"/>
    </source>
</evidence>
<dbReference type="OrthoDB" id="2908228at2"/>
<organism evidence="1 2">
    <name type="scientific">Anaerobacillus arseniciselenatis</name>
    <dbReference type="NCBI Taxonomy" id="85682"/>
    <lineage>
        <taxon>Bacteria</taxon>
        <taxon>Bacillati</taxon>
        <taxon>Bacillota</taxon>
        <taxon>Bacilli</taxon>
        <taxon>Bacillales</taxon>
        <taxon>Bacillaceae</taxon>
        <taxon>Anaerobacillus</taxon>
    </lineage>
</organism>
<accession>A0A1S2LPM1</accession>
<proteinExistence type="predicted"/>
<dbReference type="AlphaFoldDB" id="A0A1S2LPM1"/>
<reference evidence="1 2" key="1">
    <citation type="submission" date="2016-10" db="EMBL/GenBank/DDBJ databases">
        <title>Draft genome sequences of four alkaliphilic bacteria belonging to the Anaerobacillus genus.</title>
        <authorList>
            <person name="Bassil N.M."/>
            <person name="Lloyd J.R."/>
        </authorList>
    </citation>
    <scope>NUCLEOTIDE SEQUENCE [LARGE SCALE GENOMIC DNA]</scope>
    <source>
        <strain evidence="1 2">DSM 15340</strain>
    </source>
</reference>
<dbReference type="InterPro" id="IPR049744">
    <property type="entry name" value="CC/Se_fam"/>
</dbReference>